<accession>A0ABS7U0Q0</accession>
<sequence>MSPSAAHIADIDNDGSAEIVVVSCQFGGTPSPTVQVIRDKEDRWIQARRIWNQHTYHVTNVREDGTIPQFEPPSWKNLNTYRTNSQIENGGLCKPPIPG</sequence>
<name>A0ABS7U0Q0_9BACT</name>
<gene>
    <name evidence="1" type="ORF">K7C98_32285</name>
</gene>
<dbReference type="Proteomes" id="UP001139031">
    <property type="component" value="Unassembled WGS sequence"/>
</dbReference>
<evidence type="ECO:0000313" key="2">
    <source>
        <dbReference type="Proteomes" id="UP001139031"/>
    </source>
</evidence>
<dbReference type="EMBL" id="JAIRAU010000045">
    <property type="protein sequence ID" value="MBZ5713935.1"/>
    <property type="molecule type" value="Genomic_DNA"/>
</dbReference>
<protein>
    <recommendedName>
        <fullName evidence="3">FG-GAP repeat protein</fullName>
    </recommendedName>
</protein>
<comment type="caution">
    <text evidence="1">The sequence shown here is derived from an EMBL/GenBank/DDBJ whole genome shotgun (WGS) entry which is preliminary data.</text>
</comment>
<evidence type="ECO:0008006" key="3">
    <source>
        <dbReference type="Google" id="ProtNLM"/>
    </source>
</evidence>
<organism evidence="1 2">
    <name type="scientific">Nannocystis pusilla</name>
    <dbReference type="NCBI Taxonomy" id="889268"/>
    <lineage>
        <taxon>Bacteria</taxon>
        <taxon>Pseudomonadati</taxon>
        <taxon>Myxococcota</taxon>
        <taxon>Polyangia</taxon>
        <taxon>Nannocystales</taxon>
        <taxon>Nannocystaceae</taxon>
        <taxon>Nannocystis</taxon>
    </lineage>
</organism>
<keyword evidence="2" id="KW-1185">Reference proteome</keyword>
<proteinExistence type="predicted"/>
<reference evidence="1" key="1">
    <citation type="submission" date="2021-08" db="EMBL/GenBank/DDBJ databases">
        <authorList>
            <person name="Stevens D.C."/>
        </authorList>
    </citation>
    <scope>NUCLEOTIDE SEQUENCE</scope>
    <source>
        <strain evidence="1">DSM 53165</strain>
    </source>
</reference>
<dbReference type="RefSeq" id="WP_224195670.1">
    <property type="nucleotide sequence ID" value="NZ_JAIRAU010000045.1"/>
</dbReference>
<evidence type="ECO:0000313" key="1">
    <source>
        <dbReference type="EMBL" id="MBZ5713935.1"/>
    </source>
</evidence>